<organism evidence="1 2">
    <name type="scientific">Penicillium malachiteum</name>
    <dbReference type="NCBI Taxonomy" id="1324776"/>
    <lineage>
        <taxon>Eukaryota</taxon>
        <taxon>Fungi</taxon>
        <taxon>Dikarya</taxon>
        <taxon>Ascomycota</taxon>
        <taxon>Pezizomycotina</taxon>
        <taxon>Eurotiomycetes</taxon>
        <taxon>Eurotiomycetidae</taxon>
        <taxon>Eurotiales</taxon>
        <taxon>Aspergillaceae</taxon>
        <taxon>Penicillium</taxon>
    </lineage>
</organism>
<comment type="caution">
    <text evidence="1">The sequence shown here is derived from an EMBL/GenBank/DDBJ whole genome shotgun (WGS) entry which is preliminary data.</text>
</comment>
<keyword evidence="2" id="KW-1185">Reference proteome</keyword>
<dbReference type="EMBL" id="JAQJAN010000007">
    <property type="protein sequence ID" value="KAJ5726968.1"/>
    <property type="molecule type" value="Genomic_DNA"/>
</dbReference>
<dbReference type="AlphaFoldDB" id="A0AAD6HLM6"/>
<accession>A0AAD6HLM6</accession>
<gene>
    <name evidence="1" type="ORF">N7493_005995</name>
</gene>
<dbReference type="Proteomes" id="UP001215712">
    <property type="component" value="Unassembled WGS sequence"/>
</dbReference>
<reference evidence="1" key="2">
    <citation type="submission" date="2023-01" db="EMBL/GenBank/DDBJ databases">
        <authorList>
            <person name="Petersen C."/>
        </authorList>
    </citation>
    <scope>NUCLEOTIDE SEQUENCE</scope>
    <source>
        <strain evidence="1">IBT 17514</strain>
    </source>
</reference>
<evidence type="ECO:0000313" key="2">
    <source>
        <dbReference type="Proteomes" id="UP001215712"/>
    </source>
</evidence>
<name>A0AAD6HLM6_9EURO</name>
<evidence type="ECO:0000313" key="1">
    <source>
        <dbReference type="EMBL" id="KAJ5726968.1"/>
    </source>
</evidence>
<proteinExistence type="predicted"/>
<reference evidence="1" key="1">
    <citation type="journal article" date="2023" name="IMA Fungus">
        <title>Comparative genomic study of the Penicillium genus elucidates a diverse pangenome and 15 lateral gene transfer events.</title>
        <authorList>
            <person name="Petersen C."/>
            <person name="Sorensen T."/>
            <person name="Nielsen M.R."/>
            <person name="Sondergaard T.E."/>
            <person name="Sorensen J.L."/>
            <person name="Fitzpatrick D.A."/>
            <person name="Frisvad J.C."/>
            <person name="Nielsen K.L."/>
        </authorList>
    </citation>
    <scope>NUCLEOTIDE SEQUENCE</scope>
    <source>
        <strain evidence="1">IBT 17514</strain>
    </source>
</reference>
<protein>
    <submittedName>
        <fullName evidence="1">Uncharacterized protein</fullName>
    </submittedName>
</protein>
<sequence>MAHQAHNIPWSLLASNLHWSTVGGPNAIKNVTNLRPSMKPNQGKELTYFVEAFARNIEDHSLCEREKYPLLYEPADPTDLILDSALVQKITPTVRKWLSEEDQTNFPMEFAMYITTKRNANVFPSRMKREKHWHFCGRLVKTLILHDEMNAILRVCALPGVRLQEWWENSECPCNPPLLGWDQIALKALRAYICLNTIYCLPEIWDYSSGRNTESDYRNSKFYQYTLRTCTGTGQVSEVSAYPHRQFFGIGDTQLGGEFVSPKITGEKAHWVLIPNGRHPKTKYYSLEYDHYSKLSIGDFLTLEDDSLPGWQTGQSDIALVQDYLYRKGLPMELVLEIMSLAKYEPLGRLSEPHDPFHSSNQEELAKYLKNCW</sequence>